<dbReference type="GO" id="GO:0016616">
    <property type="term" value="F:oxidoreductase activity, acting on the CH-OH group of donors, NAD or NADP as acceptor"/>
    <property type="evidence" value="ECO:0007669"/>
    <property type="project" value="InterPro"/>
</dbReference>
<dbReference type="Proteomes" id="UP000177709">
    <property type="component" value="Chromosome"/>
</dbReference>
<dbReference type="InterPro" id="IPR047109">
    <property type="entry name" value="CAD-like"/>
</dbReference>
<protein>
    <submittedName>
        <fullName evidence="4">Uncharacterized protein</fullName>
    </submittedName>
</protein>
<evidence type="ECO:0000313" key="4">
    <source>
        <dbReference type="EMBL" id="AOZ88206.1"/>
    </source>
</evidence>
<evidence type="ECO:0000256" key="1">
    <source>
        <dbReference type="ARBA" id="ARBA00022723"/>
    </source>
</evidence>
<dbReference type="KEGG" id="bxi:BK049_05525"/>
<evidence type="ECO:0000256" key="2">
    <source>
        <dbReference type="ARBA" id="ARBA00022833"/>
    </source>
</evidence>
<evidence type="ECO:0000256" key="3">
    <source>
        <dbReference type="ARBA" id="ARBA00023002"/>
    </source>
</evidence>
<dbReference type="PANTHER" id="PTHR42683">
    <property type="entry name" value="ALDEHYDE REDUCTASE"/>
    <property type="match status" value="1"/>
</dbReference>
<accession>A0AAC9NAC2</accession>
<keyword evidence="1" id="KW-0479">Metal-binding</keyword>
<name>A0AAC9NAC2_9BACI</name>
<organism evidence="4 5">
    <name type="scientific">Bacillus xiamenensis</name>
    <dbReference type="NCBI Taxonomy" id="1178537"/>
    <lineage>
        <taxon>Bacteria</taxon>
        <taxon>Bacillati</taxon>
        <taxon>Bacillota</taxon>
        <taxon>Bacilli</taxon>
        <taxon>Bacillales</taxon>
        <taxon>Bacillaceae</taxon>
        <taxon>Bacillus</taxon>
    </lineage>
</organism>
<evidence type="ECO:0000313" key="5">
    <source>
        <dbReference type="Proteomes" id="UP000177709"/>
    </source>
</evidence>
<keyword evidence="3" id="KW-0560">Oxidoreductase</keyword>
<reference evidence="4 5" key="1">
    <citation type="submission" date="2016-10" db="EMBL/GenBank/DDBJ databases">
        <title>Whole genome sequence of hyper active fibrinolysis bacterium Bacillus pumilus strain VV3 isolated from fermented rice.</title>
        <authorList>
            <person name="Mariadas V.A."/>
            <person name="Vijayaraghavan P."/>
            <person name="Dhandapani V."/>
        </authorList>
    </citation>
    <scope>NUCLEOTIDE SEQUENCE [LARGE SCALE GENOMIC DNA]</scope>
    <source>
        <strain evidence="4 5">VV3</strain>
    </source>
</reference>
<proteinExistence type="predicted"/>
<dbReference type="Gene3D" id="3.40.50.720">
    <property type="entry name" value="NAD(P)-binding Rossmann-like Domain"/>
    <property type="match status" value="1"/>
</dbReference>
<gene>
    <name evidence="4" type="ORF">BK049_05525</name>
</gene>
<keyword evidence="2" id="KW-0862">Zinc</keyword>
<dbReference type="Gene3D" id="3.90.180.10">
    <property type="entry name" value="Medium-chain alcohol dehydrogenases, catalytic domain"/>
    <property type="match status" value="1"/>
</dbReference>
<dbReference type="GO" id="GO:0046872">
    <property type="term" value="F:metal ion binding"/>
    <property type="evidence" value="ECO:0007669"/>
    <property type="project" value="UniProtKB-KW"/>
</dbReference>
<sequence length="69" mass="7495">MCQTHQSNVLSVSHAKANFERTTIITGRRSIAGSLVGGIQETQEMLDFAAAHNIAPQIEVINVRTCAEK</sequence>
<dbReference type="EMBL" id="CP017786">
    <property type="protein sequence ID" value="AOZ88206.1"/>
    <property type="molecule type" value="Genomic_DNA"/>
</dbReference>
<dbReference type="AlphaFoldDB" id="A0AAC9NAC2"/>